<keyword evidence="3 6" id="KW-0560">Oxidoreductase</keyword>
<evidence type="ECO:0000256" key="2">
    <source>
        <dbReference type="ARBA" id="ARBA00022862"/>
    </source>
</evidence>
<dbReference type="EC" id="1.11.1.28" evidence="6"/>
<evidence type="ECO:0000256" key="5">
    <source>
        <dbReference type="ARBA" id="ARBA00023284"/>
    </source>
</evidence>
<feature type="disulfide bond" description="Interchain (with AhpC); in linked form" evidence="6">
    <location>
        <position position="161"/>
    </location>
</feature>
<dbReference type="HAMAP" id="MF_01676">
    <property type="entry name" value="AhpD"/>
    <property type="match status" value="1"/>
</dbReference>
<reference evidence="9" key="1">
    <citation type="journal article" date="2019" name="Int. J. Syst. Evol. Microbiol.">
        <title>The Global Catalogue of Microorganisms (GCM) 10K type strain sequencing project: providing services to taxonomists for standard genome sequencing and annotation.</title>
        <authorList>
            <consortium name="The Broad Institute Genomics Platform"/>
            <consortium name="The Broad Institute Genome Sequencing Center for Infectious Disease"/>
            <person name="Wu L."/>
            <person name="Ma J."/>
        </authorList>
    </citation>
    <scope>NUCLEOTIDE SEQUENCE [LARGE SCALE GENOMIC DNA]</scope>
    <source>
        <strain evidence="9">JCM 32105</strain>
    </source>
</reference>
<keyword evidence="9" id="KW-1185">Reference proteome</keyword>
<feature type="active site" description="Proton donor" evidence="6">
    <location>
        <position position="158"/>
    </location>
</feature>
<dbReference type="SUPFAM" id="SSF69118">
    <property type="entry name" value="AhpD-like"/>
    <property type="match status" value="1"/>
</dbReference>
<comment type="catalytic activity">
    <reaction evidence="6">
        <text>N(6)-[(R)-dihydrolipoyl]-L-lysyl-[lipoyl-carrier protein] + a hydroperoxide = N(6)-[(R)-lipoyl]-L-lysyl-[lipoyl-carrier protein] + an alcohol + H2O</text>
        <dbReference type="Rhea" id="RHEA:62636"/>
        <dbReference type="Rhea" id="RHEA-COMP:10502"/>
        <dbReference type="Rhea" id="RHEA-COMP:16355"/>
        <dbReference type="ChEBI" id="CHEBI:15377"/>
        <dbReference type="ChEBI" id="CHEBI:30879"/>
        <dbReference type="ChEBI" id="CHEBI:35924"/>
        <dbReference type="ChEBI" id="CHEBI:83099"/>
        <dbReference type="ChEBI" id="CHEBI:83100"/>
        <dbReference type="EC" id="1.11.1.28"/>
    </reaction>
</comment>
<organism evidence="8 9">
    <name type="scientific">Nemorincola caseinilytica</name>
    <dbReference type="NCBI Taxonomy" id="2054315"/>
    <lineage>
        <taxon>Bacteria</taxon>
        <taxon>Pseudomonadati</taxon>
        <taxon>Bacteroidota</taxon>
        <taxon>Chitinophagia</taxon>
        <taxon>Chitinophagales</taxon>
        <taxon>Chitinophagaceae</taxon>
        <taxon>Nemorincola</taxon>
    </lineage>
</organism>
<evidence type="ECO:0000256" key="4">
    <source>
        <dbReference type="ARBA" id="ARBA00023157"/>
    </source>
</evidence>
<dbReference type="RefSeq" id="WP_345082289.1">
    <property type="nucleotide sequence ID" value="NZ_BAABFA010000011.1"/>
</dbReference>
<dbReference type="InterPro" id="IPR004674">
    <property type="entry name" value="AhpD"/>
</dbReference>
<dbReference type="InterPro" id="IPR004675">
    <property type="entry name" value="AhpD_core"/>
</dbReference>
<gene>
    <name evidence="6" type="primary">ahpD</name>
    <name evidence="8" type="ORF">GCM10023093_19410</name>
</gene>
<evidence type="ECO:0000259" key="7">
    <source>
        <dbReference type="Pfam" id="PF02627"/>
    </source>
</evidence>
<dbReference type="Pfam" id="PF02627">
    <property type="entry name" value="CMD"/>
    <property type="match status" value="1"/>
</dbReference>
<dbReference type="InterPro" id="IPR003779">
    <property type="entry name" value="CMD-like"/>
</dbReference>
<evidence type="ECO:0000313" key="9">
    <source>
        <dbReference type="Proteomes" id="UP001500067"/>
    </source>
</evidence>
<comment type="similarity">
    <text evidence="6">Belongs to the AhpD family.</text>
</comment>
<dbReference type="EMBL" id="BAABFA010000011">
    <property type="protein sequence ID" value="GAA4466051.1"/>
    <property type="molecule type" value="Genomic_DNA"/>
</dbReference>
<sequence length="196" mass="21584">MNTTTTNETIQTFFQDLGIDAGHTSKSLEAMAAVNQRYLRDMKLNVNGVLNSASMTKKEAAILALSIAANEKNDILIAAFEKRANAEGANAEEIAETHACASMMALNNIFYRFRHYMHANEFYNKQPAGLRMSIMMNPVMGKPLFELMSLAISAVNGCERCVTSHEHSVKEQGASDQRIYDAVRLAAVIKGLCTVM</sequence>
<accession>A0ABP8NIK8</accession>
<evidence type="ECO:0000256" key="3">
    <source>
        <dbReference type="ARBA" id="ARBA00023002"/>
    </source>
</evidence>
<keyword evidence="5 6" id="KW-0676">Redox-active center</keyword>
<comment type="function">
    <text evidence="6">Antioxidant protein with alkyl hydroperoxidase activity. Required for the reduction of the AhpC active site cysteine residues and for the regeneration of the AhpC enzyme activity.</text>
</comment>
<feature type="disulfide bond" evidence="6">
    <location>
        <begin position="158"/>
        <end position="161"/>
    </location>
</feature>
<dbReference type="Proteomes" id="UP001500067">
    <property type="component" value="Unassembled WGS sequence"/>
</dbReference>
<evidence type="ECO:0000313" key="8">
    <source>
        <dbReference type="EMBL" id="GAA4466051.1"/>
    </source>
</evidence>
<evidence type="ECO:0000256" key="6">
    <source>
        <dbReference type="HAMAP-Rule" id="MF_01676"/>
    </source>
</evidence>
<feature type="active site" description="Cysteine sulfenic acid (-SOH) intermediate" evidence="6">
    <location>
        <position position="161"/>
    </location>
</feature>
<protein>
    <recommendedName>
        <fullName evidence="6">Alkyl hydroperoxide reductase AhpD</fullName>
        <ecNumber evidence="6">1.11.1.28</ecNumber>
    </recommendedName>
    <alternativeName>
        <fullName evidence="6">Alkylhydroperoxidase AhpD</fullName>
    </alternativeName>
</protein>
<comment type="caution">
    <text evidence="8">The sequence shown here is derived from an EMBL/GenBank/DDBJ whole genome shotgun (WGS) entry which is preliminary data.</text>
</comment>
<keyword evidence="1 6" id="KW-0575">Peroxidase</keyword>
<name>A0ABP8NIK8_9BACT</name>
<dbReference type="Gene3D" id="1.20.1290.10">
    <property type="entry name" value="AhpD-like"/>
    <property type="match status" value="1"/>
</dbReference>
<dbReference type="InterPro" id="IPR029032">
    <property type="entry name" value="AhpD-like"/>
</dbReference>
<keyword evidence="4 6" id="KW-1015">Disulfide bond</keyword>
<feature type="domain" description="Carboxymuconolactone decarboxylase-like" evidence="7">
    <location>
        <begin position="134"/>
        <end position="193"/>
    </location>
</feature>
<evidence type="ECO:0000256" key="1">
    <source>
        <dbReference type="ARBA" id="ARBA00022559"/>
    </source>
</evidence>
<keyword evidence="2 6" id="KW-0049">Antioxidant</keyword>
<dbReference type="NCBIfam" id="TIGR00778">
    <property type="entry name" value="ahpD_dom"/>
    <property type="match status" value="1"/>
</dbReference>
<proteinExistence type="inferred from homology"/>
<dbReference type="PANTHER" id="PTHR33930">
    <property type="entry name" value="ALKYL HYDROPEROXIDE REDUCTASE AHPD"/>
    <property type="match status" value="1"/>
</dbReference>
<dbReference type="PANTHER" id="PTHR33930:SF7">
    <property type="entry name" value="ALKYL HYDROPEROXIDE REDUCTASE AHPD"/>
    <property type="match status" value="1"/>
</dbReference>